<feature type="zinc finger region" description="C3H1-type" evidence="1">
    <location>
        <begin position="281"/>
        <end position="304"/>
    </location>
</feature>
<feature type="zinc finger region" description="C3H1-type" evidence="1">
    <location>
        <begin position="228"/>
        <end position="249"/>
    </location>
</feature>
<dbReference type="GO" id="GO:0008270">
    <property type="term" value="F:zinc ion binding"/>
    <property type="evidence" value="ECO:0007669"/>
    <property type="project" value="UniProtKB-KW"/>
</dbReference>
<keyword evidence="5" id="KW-1185">Reference proteome</keyword>
<reference evidence="4" key="2">
    <citation type="submission" date="2021-01" db="EMBL/GenBank/DDBJ databases">
        <authorList>
            <person name="Schikora-Tamarit M.A."/>
        </authorList>
    </citation>
    <scope>NUCLEOTIDE SEQUENCE</scope>
    <source>
        <strain evidence="4">CBS6341</strain>
    </source>
</reference>
<dbReference type="AlphaFoldDB" id="A0A9P8PTY5"/>
<evidence type="ECO:0000259" key="3">
    <source>
        <dbReference type="PROSITE" id="PS50103"/>
    </source>
</evidence>
<evidence type="ECO:0000313" key="5">
    <source>
        <dbReference type="Proteomes" id="UP000769528"/>
    </source>
</evidence>
<keyword evidence="1" id="KW-0863">Zinc-finger</keyword>
<dbReference type="InterPro" id="IPR000571">
    <property type="entry name" value="Znf_CCCH"/>
</dbReference>
<proteinExistence type="predicted"/>
<dbReference type="EMBL" id="JAEUBF010000448">
    <property type="protein sequence ID" value="KAH3678332.1"/>
    <property type="molecule type" value="Genomic_DNA"/>
</dbReference>
<feature type="domain" description="C3H1-type" evidence="3">
    <location>
        <begin position="228"/>
        <end position="249"/>
    </location>
</feature>
<dbReference type="Proteomes" id="UP000769528">
    <property type="component" value="Unassembled WGS sequence"/>
</dbReference>
<dbReference type="PANTHER" id="PTHR46156">
    <property type="entry name" value="CCCH ZINGC FINGER"/>
    <property type="match status" value="1"/>
</dbReference>
<evidence type="ECO:0000313" key="4">
    <source>
        <dbReference type="EMBL" id="KAH3678332.1"/>
    </source>
</evidence>
<organism evidence="4 5">
    <name type="scientific">Wickerhamomyces mucosus</name>
    <dbReference type="NCBI Taxonomy" id="1378264"/>
    <lineage>
        <taxon>Eukaryota</taxon>
        <taxon>Fungi</taxon>
        <taxon>Dikarya</taxon>
        <taxon>Ascomycota</taxon>
        <taxon>Saccharomycotina</taxon>
        <taxon>Saccharomycetes</taxon>
        <taxon>Phaffomycetales</taxon>
        <taxon>Wickerhamomycetaceae</taxon>
        <taxon>Wickerhamomyces</taxon>
    </lineage>
</organism>
<name>A0A9P8PTY5_9ASCO</name>
<dbReference type="GO" id="GO:0005634">
    <property type="term" value="C:nucleus"/>
    <property type="evidence" value="ECO:0007669"/>
    <property type="project" value="TreeGrafter"/>
</dbReference>
<feature type="coiled-coil region" evidence="2">
    <location>
        <begin position="98"/>
        <end position="128"/>
    </location>
</feature>
<comment type="caution">
    <text evidence="4">The sequence shown here is derived from an EMBL/GenBank/DDBJ whole genome shotgun (WGS) entry which is preliminary data.</text>
</comment>
<protein>
    <recommendedName>
        <fullName evidence="3">C3H1-type domain-containing protein</fullName>
    </recommendedName>
</protein>
<feature type="domain" description="C3H1-type" evidence="3">
    <location>
        <begin position="281"/>
        <end position="304"/>
    </location>
</feature>
<reference evidence="4" key="1">
    <citation type="journal article" date="2021" name="Open Biol.">
        <title>Shared evolutionary footprints suggest mitochondrial oxidative damage underlies multiple complex I losses in fungi.</title>
        <authorList>
            <person name="Schikora-Tamarit M.A."/>
            <person name="Marcet-Houben M."/>
            <person name="Nosek J."/>
            <person name="Gabaldon T."/>
        </authorList>
    </citation>
    <scope>NUCLEOTIDE SEQUENCE</scope>
    <source>
        <strain evidence="4">CBS6341</strain>
    </source>
</reference>
<dbReference type="Gene3D" id="4.10.1000.10">
    <property type="entry name" value="Zinc finger, CCCH-type"/>
    <property type="match status" value="2"/>
</dbReference>
<sequence length="407" mass="47383">MSDSKNILEEIAKLKDSINKYREAKHITSNAPYRAFPVNARGRGSYRARGSYRDRTRKGYHPARNRTLIVNHNEDNNSQFVSTTSSKSFKLINKEVYQKELQSKNLSKEEKKDALEEAKAKILKKKLETRISKNRVKLDLADRCMIDGELFAISRFGAKLVCLDVPTGTKTKHVKWNGYNYIRTKAGNLALLNRKVFLKEQCRYFQKTGECSKISTCRYAHNHERVRLCRNFLNGSCMDNKCKLSHEPNDHNVPNCYHFLKGNCQNEHCQYLHVAPELELICRPFSIGGYCFRGKKCLFRHSYECPDYQLTRECSRGKGCKLKHLEKDNLDSRLIFNTLDPEVLLLPNLTQKVDGNFDPRIPRDELIENEDDINYSDDEDEDYIDNDIPIVEEIDDSLKNNEDFIQF</sequence>
<feature type="domain" description="C3H1-type" evidence="3">
    <location>
        <begin position="197"/>
        <end position="224"/>
    </location>
</feature>
<dbReference type="Pfam" id="PF00642">
    <property type="entry name" value="zf-CCCH"/>
    <property type="match status" value="1"/>
</dbReference>
<evidence type="ECO:0000256" key="2">
    <source>
        <dbReference type="SAM" id="Coils"/>
    </source>
</evidence>
<feature type="zinc finger region" description="C3H1-type" evidence="1">
    <location>
        <begin position="197"/>
        <end position="224"/>
    </location>
</feature>
<keyword evidence="2" id="KW-0175">Coiled coil</keyword>
<accession>A0A9P8PTY5</accession>
<keyword evidence="1" id="KW-0479">Metal-binding</keyword>
<evidence type="ECO:0000256" key="1">
    <source>
        <dbReference type="PROSITE-ProRule" id="PRU00723"/>
    </source>
</evidence>
<dbReference type="PROSITE" id="PS50103">
    <property type="entry name" value="ZF_C3H1"/>
    <property type="match status" value="4"/>
</dbReference>
<dbReference type="OrthoDB" id="410307at2759"/>
<gene>
    <name evidence="4" type="ORF">WICMUC_001565</name>
</gene>
<keyword evidence="1" id="KW-0862">Zinc</keyword>
<dbReference type="PANTHER" id="PTHR46156:SF1">
    <property type="entry name" value="ZINC FINGER CCCH DOMAIN-CONTAINING PROTEIN 3"/>
    <property type="match status" value="1"/>
</dbReference>
<dbReference type="SMART" id="SM00356">
    <property type="entry name" value="ZnF_C3H1"/>
    <property type="match status" value="4"/>
</dbReference>
<feature type="zinc finger region" description="C3H1-type" evidence="1">
    <location>
        <begin position="250"/>
        <end position="276"/>
    </location>
</feature>
<feature type="domain" description="C3H1-type" evidence="3">
    <location>
        <begin position="250"/>
        <end position="276"/>
    </location>
</feature>